<evidence type="ECO:0000313" key="1">
    <source>
        <dbReference type="EMBL" id="APR03973.1"/>
    </source>
</evidence>
<dbReference type="Gene3D" id="3.10.450.40">
    <property type="match status" value="1"/>
</dbReference>
<keyword evidence="2" id="KW-1185">Reference proteome</keyword>
<name>A0A1H5SR33_9RHOO</name>
<dbReference type="STRING" id="96773.Tchl_1114"/>
<gene>
    <name evidence="1" type="ORF">Tchl_1114</name>
</gene>
<dbReference type="InterPro" id="IPR025711">
    <property type="entry name" value="PepSY"/>
</dbReference>
<dbReference type="OrthoDB" id="8527445at2"/>
<dbReference type="Pfam" id="PF03413">
    <property type="entry name" value="PepSY"/>
    <property type="match status" value="1"/>
</dbReference>
<dbReference type="AlphaFoldDB" id="A0A1H5SR33"/>
<dbReference type="KEGG" id="tcl:Tchl_1114"/>
<reference evidence="1 2" key="1">
    <citation type="submission" date="2016-12" db="EMBL/GenBank/DDBJ databases">
        <title>Complete genome sequence of Thauera chlorobenzoica, a Betaproteobacterium degrading haloaromatics anaerobically to CO2 and halides.</title>
        <authorList>
            <person name="Goris T."/>
            <person name="Mergelsberg M."/>
            <person name="Boll M."/>
        </authorList>
    </citation>
    <scope>NUCLEOTIDE SEQUENCE [LARGE SCALE GENOMIC DNA]</scope>
    <source>
        <strain evidence="1 2">3CB1</strain>
    </source>
</reference>
<dbReference type="Proteomes" id="UP000185739">
    <property type="component" value="Chromosome"/>
</dbReference>
<protein>
    <submittedName>
        <fullName evidence="1">Uncharacterized protein</fullName>
    </submittedName>
</protein>
<dbReference type="RefSeq" id="WP_075147520.1">
    <property type="nucleotide sequence ID" value="NZ_CP018839.1"/>
</dbReference>
<proteinExistence type="predicted"/>
<dbReference type="EMBL" id="CP018839">
    <property type="protein sequence ID" value="APR03973.1"/>
    <property type="molecule type" value="Genomic_DNA"/>
</dbReference>
<sequence>MTNRSLPAVARLLAGLAFAASFAAVAGGGDHERARRALEAGEVLPLRAVLERVERDYPGQVVEVELEREDGTWLYEIKLIRPGGSVVKLRLDARDGTLYAAEGRELHPGGRRAD</sequence>
<evidence type="ECO:0000313" key="2">
    <source>
        <dbReference type="Proteomes" id="UP000185739"/>
    </source>
</evidence>
<organism evidence="1 2">
    <name type="scientific">Thauera chlorobenzoica</name>
    <dbReference type="NCBI Taxonomy" id="96773"/>
    <lineage>
        <taxon>Bacteria</taxon>
        <taxon>Pseudomonadati</taxon>
        <taxon>Pseudomonadota</taxon>
        <taxon>Betaproteobacteria</taxon>
        <taxon>Rhodocyclales</taxon>
        <taxon>Zoogloeaceae</taxon>
        <taxon>Thauera</taxon>
    </lineage>
</organism>
<accession>A0A1H5SR33</accession>